<gene>
    <name evidence="1" type="ORF">BO95DRAFT_225978</name>
</gene>
<keyword evidence="2" id="KW-1185">Reference proteome</keyword>
<organism evidence="1 2">
    <name type="scientific">Aspergillus brunneoviolaceus CBS 621.78</name>
    <dbReference type="NCBI Taxonomy" id="1450534"/>
    <lineage>
        <taxon>Eukaryota</taxon>
        <taxon>Fungi</taxon>
        <taxon>Dikarya</taxon>
        <taxon>Ascomycota</taxon>
        <taxon>Pezizomycotina</taxon>
        <taxon>Eurotiomycetes</taxon>
        <taxon>Eurotiomycetidae</taxon>
        <taxon>Eurotiales</taxon>
        <taxon>Aspergillaceae</taxon>
        <taxon>Aspergillus</taxon>
        <taxon>Aspergillus subgen. Circumdati</taxon>
    </lineage>
</organism>
<reference evidence="1" key="1">
    <citation type="submission" date="2018-02" db="EMBL/GenBank/DDBJ databases">
        <title>The genomes of Aspergillus section Nigri reveals drivers in fungal speciation.</title>
        <authorList>
            <consortium name="DOE Joint Genome Institute"/>
            <person name="Vesth T.C."/>
            <person name="Nybo J."/>
            <person name="Theobald S."/>
            <person name="Brandl J."/>
            <person name="Frisvad J.C."/>
            <person name="Nielsen K.F."/>
            <person name="Lyhne E.K."/>
            <person name="Kogle M.E."/>
            <person name="Kuo A."/>
            <person name="Riley R."/>
            <person name="Clum A."/>
            <person name="Nolan M."/>
            <person name="Lipzen A."/>
            <person name="Salamov A."/>
            <person name="Henrissat B."/>
            <person name="Wiebenga A."/>
            <person name="De vries R.P."/>
            <person name="Grigoriev I.V."/>
            <person name="Mortensen U.H."/>
            <person name="Andersen M.R."/>
            <person name="Baker S.E."/>
        </authorList>
    </citation>
    <scope>NUCLEOTIDE SEQUENCE</scope>
    <source>
        <strain evidence="1">CBS 621.78</strain>
    </source>
</reference>
<protein>
    <submittedName>
        <fullName evidence="1">Uncharacterized protein</fullName>
    </submittedName>
</protein>
<name>A0ACD1G0X2_9EURO</name>
<evidence type="ECO:0000313" key="1">
    <source>
        <dbReference type="EMBL" id="RAH42899.1"/>
    </source>
</evidence>
<evidence type="ECO:0000313" key="2">
    <source>
        <dbReference type="Proteomes" id="UP000249057"/>
    </source>
</evidence>
<proteinExistence type="predicted"/>
<sequence>MNPVIDPVLTRLPLSSWICLPIRPGTGSAMSESSPPVLPFLFYYFFSLTLCYSASEKDRHGTLRTNLGRTSFSSHVPFSPLSCLSPAMPFFFFLFSFYRVRSHPQ</sequence>
<accession>A0ACD1G0X2</accession>
<dbReference type="EMBL" id="KZ825369">
    <property type="protein sequence ID" value="RAH42899.1"/>
    <property type="molecule type" value="Genomic_DNA"/>
</dbReference>
<dbReference type="Proteomes" id="UP000249057">
    <property type="component" value="Unassembled WGS sequence"/>
</dbReference>